<evidence type="ECO:0000313" key="2">
    <source>
        <dbReference type="EMBL" id="TPW78074.1"/>
    </source>
</evidence>
<feature type="compositionally biased region" description="Polar residues" evidence="1">
    <location>
        <begin position="7"/>
        <end position="19"/>
    </location>
</feature>
<gene>
    <name evidence="2" type="ORF">FJ657_05455</name>
</gene>
<dbReference type="AlphaFoldDB" id="A0A506XYQ6"/>
<evidence type="ECO:0000256" key="1">
    <source>
        <dbReference type="SAM" id="MobiDB-lite"/>
    </source>
</evidence>
<evidence type="ECO:0000313" key="3">
    <source>
        <dbReference type="Proteomes" id="UP000316252"/>
    </source>
</evidence>
<accession>A0A506XYQ6</accession>
<sequence length="113" mass="12067">MIASAEHIQSFQQPTSSTDCEPLSAAEVRAAPVAFAATANHIEHDTVALKVTSRYAGITAEHVQVPQGNGAAEIRFRTGKHYLLAAEDERILGCGISGEATEEQRALYIQAFG</sequence>
<feature type="region of interest" description="Disordered" evidence="1">
    <location>
        <begin position="1"/>
        <end position="22"/>
    </location>
</feature>
<protein>
    <submittedName>
        <fullName evidence="2">Uncharacterized protein</fullName>
    </submittedName>
</protein>
<proteinExistence type="predicted"/>
<comment type="caution">
    <text evidence="2">The sequence shown here is derived from an EMBL/GenBank/DDBJ whole genome shotgun (WGS) entry which is preliminary data.</text>
</comment>
<name>A0A506XYQ6_9MICO</name>
<keyword evidence="3" id="KW-1185">Reference proteome</keyword>
<dbReference type="RefSeq" id="WP_141162598.1">
    <property type="nucleotide sequence ID" value="NZ_VHQG01000001.1"/>
</dbReference>
<dbReference type="EMBL" id="VHQG01000001">
    <property type="protein sequence ID" value="TPW78074.1"/>
    <property type="molecule type" value="Genomic_DNA"/>
</dbReference>
<dbReference type="Proteomes" id="UP000316252">
    <property type="component" value="Unassembled WGS sequence"/>
</dbReference>
<reference evidence="2 3" key="1">
    <citation type="submission" date="2019-06" db="EMBL/GenBank/DDBJ databases">
        <authorList>
            <person name="Li F."/>
        </authorList>
    </citation>
    <scope>NUCLEOTIDE SEQUENCE [LARGE SCALE GENOMIC DNA]</scope>
    <source>
        <strain evidence="2 3">10F1D-1</strain>
    </source>
</reference>
<organism evidence="2 3">
    <name type="scientific">Schumannella soli</name>
    <dbReference type="NCBI Taxonomy" id="2590779"/>
    <lineage>
        <taxon>Bacteria</taxon>
        <taxon>Bacillati</taxon>
        <taxon>Actinomycetota</taxon>
        <taxon>Actinomycetes</taxon>
        <taxon>Micrococcales</taxon>
        <taxon>Microbacteriaceae</taxon>
        <taxon>Schumannella</taxon>
    </lineage>
</organism>